<sequence length="284" mass="34091">MIQIQFDTEKQASRIQSILIKQHVFEEQLSNISYDGKNMIAITFTESNMASMIQLIRDGILTFIQEDLLPQWLYKIVSEKYYFSEMDECREIVEIALAMMGENEAPFEDFWNELQLKVQYGLVLVFEKKISFSFPSFLTFRMRGVMDHLIEFVGDAIYEYKMEQEYQSFVYALRNHMRSVTPKMKQLHVLHQYYFHFYTEQFSKIERSQLRKYIDKKLQSTVPMYTDESVLSPLISIAPKHLFIYSDEENHPLILTIQRIFEERVRVLPYRMFNMRQKFSGVKK</sequence>
<dbReference type="RefSeq" id="WP_190997900.1">
    <property type="nucleotide sequence ID" value="NZ_JACXSI010000017.1"/>
</dbReference>
<evidence type="ECO:0008006" key="3">
    <source>
        <dbReference type="Google" id="ProtNLM"/>
    </source>
</evidence>
<name>A0A927HCE6_9BACI</name>
<evidence type="ECO:0000313" key="1">
    <source>
        <dbReference type="EMBL" id="MBD3108353.1"/>
    </source>
</evidence>
<reference evidence="1" key="1">
    <citation type="submission" date="2020-09" db="EMBL/GenBank/DDBJ databases">
        <title>Bacillus faecalis sp. nov., a moderately halophilic bacterium isolated from cow faeces.</title>
        <authorList>
            <person name="Jiang L."/>
            <person name="Lee J."/>
        </authorList>
    </citation>
    <scope>NUCLEOTIDE SEQUENCE</scope>
    <source>
        <strain evidence="1">AGMB 02131</strain>
    </source>
</reference>
<protein>
    <recommendedName>
        <fullName evidence="3">Sporulation protein YtxC</fullName>
    </recommendedName>
</protein>
<proteinExistence type="predicted"/>
<accession>A0A927HCE6</accession>
<organism evidence="1 2">
    <name type="scientific">Peribacillus faecalis</name>
    <dbReference type="NCBI Taxonomy" id="2772559"/>
    <lineage>
        <taxon>Bacteria</taxon>
        <taxon>Bacillati</taxon>
        <taxon>Bacillota</taxon>
        <taxon>Bacilli</taxon>
        <taxon>Bacillales</taxon>
        <taxon>Bacillaceae</taxon>
        <taxon>Peribacillus</taxon>
    </lineage>
</organism>
<keyword evidence="2" id="KW-1185">Reference proteome</keyword>
<dbReference type="Pfam" id="PF08812">
    <property type="entry name" value="YtxC"/>
    <property type="match status" value="1"/>
</dbReference>
<evidence type="ECO:0000313" key="2">
    <source>
        <dbReference type="Proteomes" id="UP000602076"/>
    </source>
</evidence>
<gene>
    <name evidence="1" type="ORF">IEO70_08235</name>
</gene>
<dbReference type="InterPro" id="IPR014199">
    <property type="entry name" value="Spore_YtxC"/>
</dbReference>
<dbReference type="Proteomes" id="UP000602076">
    <property type="component" value="Unassembled WGS sequence"/>
</dbReference>
<comment type="caution">
    <text evidence="1">The sequence shown here is derived from an EMBL/GenBank/DDBJ whole genome shotgun (WGS) entry which is preliminary data.</text>
</comment>
<dbReference type="EMBL" id="JACXSI010000017">
    <property type="protein sequence ID" value="MBD3108353.1"/>
    <property type="molecule type" value="Genomic_DNA"/>
</dbReference>
<dbReference type="AlphaFoldDB" id="A0A927HCE6"/>